<dbReference type="AlphaFoldDB" id="A0A1N7I0U4"/>
<proteinExistence type="predicted"/>
<protein>
    <submittedName>
        <fullName evidence="1">Uncharacterized protein</fullName>
    </submittedName>
</protein>
<evidence type="ECO:0000313" key="1">
    <source>
        <dbReference type="EMBL" id="SIS30697.1"/>
    </source>
</evidence>
<name>A0A1N7I0U4_9FLAO</name>
<organism evidence="1 2">
    <name type="scientific">Chryseobacterium shigense</name>
    <dbReference type="NCBI Taxonomy" id="297244"/>
    <lineage>
        <taxon>Bacteria</taxon>
        <taxon>Pseudomonadati</taxon>
        <taxon>Bacteroidota</taxon>
        <taxon>Flavobacteriia</taxon>
        <taxon>Flavobacteriales</taxon>
        <taxon>Weeksellaceae</taxon>
        <taxon>Chryseobacterium group</taxon>
        <taxon>Chryseobacterium</taxon>
    </lineage>
</organism>
<sequence>MKKTVFLFLCFSQAVLAQHKKKNPPPVPPEKQFEYSLTKEELLNDELKGSQWYFDLKNYDQIQLSFDKNKAQPDVLYFVDAKNFRININQKHCKSLIKGTYEIMKKTEEPMIRPVGYHPFRITTPYQKCVDKFSFFLLRNLDISLDEKGQVMEMKTIEEVAPVHIISI</sequence>
<dbReference type="OrthoDB" id="1248080at2"/>
<dbReference type="RefSeq" id="WP_076505144.1">
    <property type="nucleotide sequence ID" value="NZ_FTNY01000001.1"/>
</dbReference>
<dbReference type="EMBL" id="FTNY01000001">
    <property type="protein sequence ID" value="SIS30697.1"/>
    <property type="molecule type" value="Genomic_DNA"/>
</dbReference>
<accession>A0A1N7I0U4</accession>
<reference evidence="2" key="1">
    <citation type="submission" date="2017-01" db="EMBL/GenBank/DDBJ databases">
        <authorList>
            <person name="Varghese N."/>
            <person name="Submissions S."/>
        </authorList>
    </citation>
    <scope>NUCLEOTIDE SEQUENCE [LARGE SCALE GENOMIC DNA]</scope>
    <source>
        <strain evidence="2">DSM 17126</strain>
    </source>
</reference>
<evidence type="ECO:0000313" key="2">
    <source>
        <dbReference type="Proteomes" id="UP000186373"/>
    </source>
</evidence>
<keyword evidence="2" id="KW-1185">Reference proteome</keyword>
<dbReference type="Proteomes" id="UP000186373">
    <property type="component" value="Unassembled WGS sequence"/>
</dbReference>
<gene>
    <name evidence="1" type="ORF">SAMN05421639_101996</name>
</gene>